<proteinExistence type="predicted"/>
<dbReference type="RefSeq" id="WP_252112082.1">
    <property type="nucleotide sequence ID" value="NZ_JAMSHT010000001.1"/>
</dbReference>
<dbReference type="AlphaFoldDB" id="A0A9X2J0W3"/>
<evidence type="ECO:0000313" key="2">
    <source>
        <dbReference type="EMBL" id="MCM8556673.1"/>
    </source>
</evidence>
<dbReference type="Proteomes" id="UP001155128">
    <property type="component" value="Unassembled WGS sequence"/>
</dbReference>
<dbReference type="Gene3D" id="3.40.50.450">
    <property type="match status" value="1"/>
</dbReference>
<keyword evidence="1" id="KW-1133">Transmembrane helix</keyword>
<name>A0A9X2J0W3_9SPHN</name>
<protein>
    <recommendedName>
        <fullName evidence="4">SMODS and SLOG-associating 2TM effector domain-containing protein</fullName>
    </recommendedName>
</protein>
<comment type="caution">
    <text evidence="2">The sequence shown here is derived from an EMBL/GenBank/DDBJ whole genome shotgun (WGS) entry which is preliminary data.</text>
</comment>
<feature type="transmembrane region" description="Helical" evidence="1">
    <location>
        <begin position="337"/>
        <end position="356"/>
    </location>
</feature>
<keyword evidence="1" id="KW-0472">Membrane</keyword>
<reference evidence="2" key="1">
    <citation type="submission" date="2022-06" db="EMBL/GenBank/DDBJ databases">
        <title>Sphingomicrobium sedimins sp. nov., a marine bacterium isolated from tidal flat.</title>
        <authorList>
            <person name="Kim C.-H."/>
            <person name="Yoo Y."/>
            <person name="Kim J.-J."/>
        </authorList>
    </citation>
    <scope>NUCLEOTIDE SEQUENCE</scope>
    <source>
        <strain evidence="2">GRR-S6-50</strain>
    </source>
</reference>
<feature type="transmembrane region" description="Helical" evidence="1">
    <location>
        <begin position="519"/>
        <end position="540"/>
    </location>
</feature>
<dbReference type="SUPFAM" id="SSF102405">
    <property type="entry name" value="MCP/YpsA-like"/>
    <property type="match status" value="1"/>
</dbReference>
<feature type="transmembrane region" description="Helical" evidence="1">
    <location>
        <begin position="486"/>
        <end position="507"/>
    </location>
</feature>
<sequence length="608" mass="66585">MMAATGKAADPASQLRPRLALRIGITGHRPPRLSQEQFDRIKTQCGEVLKLARTSLDTLQSNHSDIFSDEAPICKLVSSLAEGADVLAAEAALENGLGLSACLPFKAEIYQQDFDGESWKTTASLIERADAVMALADFDGGDEAAYETAGRVVLSQVDILIAVWDGKAARGRGGTAELIAEAVASHVPIIHIDARSEVEPLLLWSGLKDVVPDRPSLAGVARKNATALLPALIEALCEPPREDQRDELHAFVHGVHRIEGRAWGWPMLLALTGAKTWKKTSFSTPKAATCASYMKPQTTPFSTHGAFGHRLDNLMLNRFGQADAEATAFALRFRSSFVTNFALAALAVLLALAGLLAPAMKLLFIAIELLVILLIIANTRRANRKAWHRRWLDRRSLAEQLRQLVICSTLGQLSLRSGEDVAMQPGWVNWYARANARQLGLIPADFDRSFLEKVRANMVTMIDDQIGYHEGNAKTMMRANRRLHSIGDLLFVGTILACATYIGYWLLFGVPSSDVKVGMAEIVTFITALFPALAAALYGIRMQGDFAASAERSDFIARSLGRLKSSMLADDVSYEGLVERSRRLGDIMMGEVDQWRVHFESRPLRLPG</sequence>
<dbReference type="EMBL" id="JAMSHT010000001">
    <property type="protein sequence ID" value="MCM8556673.1"/>
    <property type="molecule type" value="Genomic_DNA"/>
</dbReference>
<organism evidence="2 3">
    <name type="scientific">Sphingomicrobium sediminis</name>
    <dbReference type="NCBI Taxonomy" id="2950949"/>
    <lineage>
        <taxon>Bacteria</taxon>
        <taxon>Pseudomonadati</taxon>
        <taxon>Pseudomonadota</taxon>
        <taxon>Alphaproteobacteria</taxon>
        <taxon>Sphingomonadales</taxon>
        <taxon>Sphingomonadaceae</taxon>
        <taxon>Sphingomicrobium</taxon>
    </lineage>
</organism>
<evidence type="ECO:0000256" key="1">
    <source>
        <dbReference type="SAM" id="Phobius"/>
    </source>
</evidence>
<accession>A0A9X2J0W3</accession>
<gene>
    <name evidence="2" type="ORF">NDO55_02405</name>
</gene>
<feature type="transmembrane region" description="Helical" evidence="1">
    <location>
        <begin position="362"/>
        <end position="380"/>
    </location>
</feature>
<keyword evidence="1" id="KW-0812">Transmembrane</keyword>
<evidence type="ECO:0008006" key="4">
    <source>
        <dbReference type="Google" id="ProtNLM"/>
    </source>
</evidence>
<evidence type="ECO:0000313" key="3">
    <source>
        <dbReference type="Proteomes" id="UP001155128"/>
    </source>
</evidence>
<keyword evidence="3" id="KW-1185">Reference proteome</keyword>